<keyword evidence="7" id="KW-1185">Reference proteome</keyword>
<dbReference type="Gene3D" id="1.10.260.40">
    <property type="entry name" value="lambda repressor-like DNA-binding domains"/>
    <property type="match status" value="1"/>
</dbReference>
<dbReference type="KEGG" id="lyk:FLP23_02365"/>
<keyword evidence="4" id="KW-0804">Transcription</keyword>
<evidence type="ECO:0000259" key="5">
    <source>
        <dbReference type="PROSITE" id="PS50932"/>
    </source>
</evidence>
<dbReference type="CDD" id="cd06267">
    <property type="entry name" value="PBP1_LacI_sugar_binding-like"/>
    <property type="match status" value="1"/>
</dbReference>
<dbReference type="OrthoDB" id="9785139at2"/>
<dbReference type="EMBL" id="CP043504">
    <property type="protein sequence ID" value="QEO08959.1"/>
    <property type="molecule type" value="Genomic_DNA"/>
</dbReference>
<gene>
    <name evidence="6" type="ORF">FLP23_02365</name>
</gene>
<keyword evidence="2" id="KW-0805">Transcription regulation</keyword>
<dbReference type="PANTHER" id="PTHR30146">
    <property type="entry name" value="LACI-RELATED TRANSCRIPTIONAL REPRESSOR"/>
    <property type="match status" value="1"/>
</dbReference>
<dbReference type="SMART" id="SM00354">
    <property type="entry name" value="HTH_LACI"/>
    <property type="match status" value="1"/>
</dbReference>
<protein>
    <submittedName>
        <fullName evidence="6">LacI family transcriptional regulator</fullName>
    </submittedName>
</protein>
<accession>A0A5C1Y6L3</accession>
<reference evidence="6 7" key="1">
    <citation type="submission" date="2019-09" db="EMBL/GenBank/DDBJ databases">
        <title>Genome sequencing of strain KACC 19322.</title>
        <authorList>
            <person name="Heo J."/>
            <person name="Kim S.-J."/>
            <person name="Kim J.-S."/>
            <person name="Hong S.-B."/>
            <person name="Kwon S.-W."/>
        </authorList>
    </citation>
    <scope>NUCLEOTIDE SEQUENCE [LARGE SCALE GENOMIC DNA]</scope>
    <source>
        <strain evidence="6 7">KACC 19322</strain>
    </source>
</reference>
<feature type="domain" description="HTH lacI-type" evidence="5">
    <location>
        <begin position="2"/>
        <end position="56"/>
    </location>
</feature>
<evidence type="ECO:0000256" key="4">
    <source>
        <dbReference type="ARBA" id="ARBA00023163"/>
    </source>
</evidence>
<dbReference type="PROSITE" id="PS50932">
    <property type="entry name" value="HTH_LACI_2"/>
    <property type="match status" value="1"/>
</dbReference>
<dbReference type="InterPro" id="IPR046335">
    <property type="entry name" value="LacI/GalR-like_sensor"/>
</dbReference>
<dbReference type="PANTHER" id="PTHR30146:SF148">
    <property type="entry name" value="HTH-TYPE TRANSCRIPTIONAL REPRESSOR PURR-RELATED"/>
    <property type="match status" value="1"/>
</dbReference>
<dbReference type="InterPro" id="IPR010982">
    <property type="entry name" value="Lambda_DNA-bd_dom_sf"/>
</dbReference>
<dbReference type="AlphaFoldDB" id="A0A5C1Y6L3"/>
<evidence type="ECO:0000256" key="1">
    <source>
        <dbReference type="ARBA" id="ARBA00022491"/>
    </source>
</evidence>
<name>A0A5C1Y6L3_9MICO</name>
<dbReference type="Proteomes" id="UP000322159">
    <property type="component" value="Chromosome"/>
</dbReference>
<sequence>MVTVHDVAARSGVSIATVSRTLRSPHRVSEETRDRVLAAVQDLGYQPNRAARGLRGGRTGVIALVVPDIENPYFSALTKGAQASARERGYGLVVVDTTERADVEAAEIQAVGPQIDGIILASSRLPDDQLAQTAAATTCVLVNRYDTTDGSLTPTVTIDEAVGAHAAIAHLYELGHRRLLYVGGPDRAWSQARRSKAIREAVASYPDLALEELSGFSPDAQGGRNAADAARAGGAQAVIAYNDLVALGLLARWSETGIRVPDDVSLVGFDNTYVAELSFPPLTSVGADLREFGETAVTLLLERIDAPEGAAERLRADPDAVEQLHREVPPRLVVRSSTAAPAR</sequence>
<dbReference type="Gene3D" id="3.40.50.2300">
    <property type="match status" value="2"/>
</dbReference>
<organism evidence="6 7">
    <name type="scientific">Protaetiibacter larvae</name>
    <dbReference type="NCBI Taxonomy" id="2592654"/>
    <lineage>
        <taxon>Bacteria</taxon>
        <taxon>Bacillati</taxon>
        <taxon>Actinomycetota</taxon>
        <taxon>Actinomycetes</taxon>
        <taxon>Micrococcales</taxon>
        <taxon>Microbacteriaceae</taxon>
        <taxon>Protaetiibacter</taxon>
    </lineage>
</organism>
<dbReference type="SUPFAM" id="SSF53822">
    <property type="entry name" value="Periplasmic binding protein-like I"/>
    <property type="match status" value="1"/>
</dbReference>
<dbReference type="GO" id="GO:0000976">
    <property type="term" value="F:transcription cis-regulatory region binding"/>
    <property type="evidence" value="ECO:0007669"/>
    <property type="project" value="TreeGrafter"/>
</dbReference>
<evidence type="ECO:0000313" key="6">
    <source>
        <dbReference type="EMBL" id="QEO08959.1"/>
    </source>
</evidence>
<dbReference type="Pfam" id="PF13377">
    <property type="entry name" value="Peripla_BP_3"/>
    <property type="match status" value="1"/>
</dbReference>
<evidence type="ECO:0000313" key="7">
    <source>
        <dbReference type="Proteomes" id="UP000322159"/>
    </source>
</evidence>
<dbReference type="SUPFAM" id="SSF47413">
    <property type="entry name" value="lambda repressor-like DNA-binding domains"/>
    <property type="match status" value="1"/>
</dbReference>
<dbReference type="InterPro" id="IPR028082">
    <property type="entry name" value="Peripla_BP_I"/>
</dbReference>
<dbReference type="GO" id="GO:0003700">
    <property type="term" value="F:DNA-binding transcription factor activity"/>
    <property type="evidence" value="ECO:0007669"/>
    <property type="project" value="TreeGrafter"/>
</dbReference>
<dbReference type="Pfam" id="PF00356">
    <property type="entry name" value="LacI"/>
    <property type="match status" value="1"/>
</dbReference>
<dbReference type="CDD" id="cd01392">
    <property type="entry name" value="HTH_LacI"/>
    <property type="match status" value="1"/>
</dbReference>
<proteinExistence type="predicted"/>
<evidence type="ECO:0000256" key="2">
    <source>
        <dbReference type="ARBA" id="ARBA00023015"/>
    </source>
</evidence>
<keyword evidence="3" id="KW-0238">DNA-binding</keyword>
<evidence type="ECO:0000256" key="3">
    <source>
        <dbReference type="ARBA" id="ARBA00023125"/>
    </source>
</evidence>
<dbReference type="InterPro" id="IPR000843">
    <property type="entry name" value="HTH_LacI"/>
</dbReference>
<keyword evidence="1" id="KW-0678">Repressor</keyword>